<comment type="caution">
    <text evidence="8">The sequence shown here is derived from an EMBL/GenBank/DDBJ whole genome shotgun (WGS) entry which is preliminary data.</text>
</comment>
<evidence type="ECO:0000256" key="5">
    <source>
        <dbReference type="ARBA" id="ARBA00022989"/>
    </source>
</evidence>
<accession>A0A813FWM8</accession>
<dbReference type="OrthoDB" id="1666796at2759"/>
<feature type="transmembrane region" description="Helical" evidence="7">
    <location>
        <begin position="903"/>
        <end position="932"/>
    </location>
</feature>
<dbReference type="Pfam" id="PF01535">
    <property type="entry name" value="PPR"/>
    <property type="match status" value="1"/>
</dbReference>
<dbReference type="SUPFAM" id="SSF81665">
    <property type="entry name" value="Calcium ATPase, transmembrane domain M"/>
    <property type="match status" value="1"/>
</dbReference>
<keyword evidence="6 7" id="KW-0472">Membrane</keyword>
<evidence type="ECO:0000313" key="8">
    <source>
        <dbReference type="EMBL" id="CAE8614804.1"/>
    </source>
</evidence>
<feature type="transmembrane region" description="Helical" evidence="7">
    <location>
        <begin position="857"/>
        <end position="880"/>
    </location>
</feature>
<feature type="transmembrane region" description="Helical" evidence="7">
    <location>
        <begin position="749"/>
        <end position="777"/>
    </location>
</feature>
<comment type="similarity">
    <text evidence="2">Belongs to the nonaspanin (TM9SF) (TC 9.A.2) family.</text>
</comment>
<gene>
    <name evidence="8" type="ORF">PGLA1383_LOCUS32525</name>
</gene>
<keyword evidence="3 7" id="KW-0812">Transmembrane</keyword>
<feature type="transmembrane region" description="Helical" evidence="7">
    <location>
        <begin position="822"/>
        <end position="845"/>
    </location>
</feature>
<dbReference type="Pfam" id="PF02990">
    <property type="entry name" value="EMP70"/>
    <property type="match status" value="1"/>
</dbReference>
<feature type="transmembrane region" description="Helical" evidence="7">
    <location>
        <begin position="783"/>
        <end position="801"/>
    </location>
</feature>
<dbReference type="EMBL" id="CAJNNV010025509">
    <property type="protein sequence ID" value="CAE8614804.1"/>
    <property type="molecule type" value="Genomic_DNA"/>
</dbReference>
<dbReference type="Proteomes" id="UP000654075">
    <property type="component" value="Unassembled WGS sequence"/>
</dbReference>
<dbReference type="PANTHER" id="PTHR10766">
    <property type="entry name" value="TRANSMEMBRANE 9 SUPERFAMILY PROTEIN"/>
    <property type="match status" value="1"/>
</dbReference>
<evidence type="ECO:0000256" key="3">
    <source>
        <dbReference type="ARBA" id="ARBA00022692"/>
    </source>
</evidence>
<feature type="transmembrane region" description="Helical" evidence="7">
    <location>
        <begin position="686"/>
        <end position="708"/>
    </location>
</feature>
<reference evidence="8" key="1">
    <citation type="submission" date="2021-02" db="EMBL/GenBank/DDBJ databases">
        <authorList>
            <person name="Dougan E. K."/>
            <person name="Rhodes N."/>
            <person name="Thang M."/>
            <person name="Chan C."/>
        </authorList>
    </citation>
    <scope>NUCLEOTIDE SEQUENCE</scope>
</reference>
<dbReference type="InterPro" id="IPR011990">
    <property type="entry name" value="TPR-like_helical_dom_sf"/>
</dbReference>
<sequence>MWQQALGLLRALQNSAVEPDVAGVSSAMSACGRGGQWAWALQLFSDFQRKGGLPNLVCYNTLIASSQRSSRWRLALLQLGDISLAGLVPDTFSFNAAISACARADCWQRPLALLAALQRRCHMDSQGATSSLKNQRSDLSIISYNATLGAFLSGSRWEHALRLIAEASADAALSNSSSNSNNNSSRGGGPDAESFGAAIGACEAASQWRQALCLLQAALAGSARSGLPPDGLCQASALGACEQAAGSARRRAEILALLQCHVLTTIRSTERRREFSKAGEDLRVTNVLRGHGMLVAGCEWPMARVLYSPLVRYLCIRKGPITDRLPGQFGLPATVCDLGPHFTNDVLQQIGAAFWSADSSTASLGCMLVEALLHQTKVSGQLVSDVAPRALSLVSAVAFNLRTAGSGRRWVTGRGLVQSSGWRDIQDPIPITKNQRGHEKDAAPVSVTSLLHEASAFYLPGLAPREYQKTEKVELRVNKLTSAKTQLPFGYYSLPYCQPEGGIKEAVENLGEQMTGDLVENSAYDINLLEVVQCKAMCTKKLDKTQKDKFRNMIEDEYLVNWMVDNLPAATRYRQTGSDYMYMNGFLVGIPQNGKYYLHNHVTLDLHYHTNPEKYEGFRIVGFEVEPRSATAIDGKPDCGATPTPLDLDAEGDIIFSYSVEWTESPIRWASRWDAYLKMSGAQIHWFAILNSLLILLFLSGMIAMILLRTLHRDIATYNEIPTTEEAKEETGWKLVHGDVFRKPNHSTLLTVFVGSGMQLLGMSVVTLVFAVLGFLSPAHRGSLLQSMMLLFTIMGVAGGYTSARLCKVFDGDEGRWKMTTLLNAFMFPGLFFAIFFFLNLCIWHEKSSGAVPFSTMFALLVLWFGVSVPLVFFGAYAGFRRDRMELPVRTNQIPRAIPEQQWYMGAIVTSLVGGILPFGAVFTELFFIMSSLWLHQFYYLFGFLSLVLVIVVITCAEISIALTYFQLTTEDYRWWWTAFSASASSAIYVFLYSIFYFNTRLQINHWVSVILYYGYMLIISIIFALITGTIGLLSSLQFVKGIYGSIKID</sequence>
<feature type="transmembrane region" description="Helical" evidence="7">
    <location>
        <begin position="975"/>
        <end position="998"/>
    </location>
</feature>
<dbReference type="GO" id="GO:0016020">
    <property type="term" value="C:membrane"/>
    <property type="evidence" value="ECO:0007669"/>
    <property type="project" value="UniProtKB-SubCell"/>
</dbReference>
<proteinExistence type="inferred from homology"/>
<keyword evidence="9" id="KW-1185">Reference proteome</keyword>
<evidence type="ECO:0000256" key="7">
    <source>
        <dbReference type="SAM" id="Phobius"/>
    </source>
</evidence>
<evidence type="ECO:0000256" key="6">
    <source>
        <dbReference type="ARBA" id="ARBA00023136"/>
    </source>
</evidence>
<evidence type="ECO:0000256" key="1">
    <source>
        <dbReference type="ARBA" id="ARBA00004141"/>
    </source>
</evidence>
<dbReference type="InterPro" id="IPR023298">
    <property type="entry name" value="ATPase_P-typ_TM_dom_sf"/>
</dbReference>
<evidence type="ECO:0000256" key="4">
    <source>
        <dbReference type="ARBA" id="ARBA00022729"/>
    </source>
</evidence>
<dbReference type="PANTHER" id="PTHR10766:SF111">
    <property type="entry name" value="TRANSMEMBRANE 9 SUPERFAMILY MEMBER 2"/>
    <property type="match status" value="1"/>
</dbReference>
<dbReference type="GO" id="GO:0005737">
    <property type="term" value="C:cytoplasm"/>
    <property type="evidence" value="ECO:0007669"/>
    <property type="project" value="UniProtKB-ARBA"/>
</dbReference>
<dbReference type="InterPro" id="IPR004240">
    <property type="entry name" value="EMP70"/>
</dbReference>
<dbReference type="GO" id="GO:0072657">
    <property type="term" value="P:protein localization to membrane"/>
    <property type="evidence" value="ECO:0007669"/>
    <property type="project" value="TreeGrafter"/>
</dbReference>
<evidence type="ECO:0008006" key="10">
    <source>
        <dbReference type="Google" id="ProtNLM"/>
    </source>
</evidence>
<dbReference type="AlphaFoldDB" id="A0A813FWM8"/>
<feature type="transmembrane region" description="Helical" evidence="7">
    <location>
        <begin position="1010"/>
        <end position="1034"/>
    </location>
</feature>
<comment type="subcellular location">
    <subcellularLocation>
        <location evidence="1">Membrane</location>
        <topology evidence="1">Multi-pass membrane protein</topology>
    </subcellularLocation>
</comment>
<evidence type="ECO:0000256" key="2">
    <source>
        <dbReference type="ARBA" id="ARBA00005227"/>
    </source>
</evidence>
<organism evidence="8 9">
    <name type="scientific">Polarella glacialis</name>
    <name type="common">Dinoflagellate</name>
    <dbReference type="NCBI Taxonomy" id="89957"/>
    <lineage>
        <taxon>Eukaryota</taxon>
        <taxon>Sar</taxon>
        <taxon>Alveolata</taxon>
        <taxon>Dinophyceae</taxon>
        <taxon>Suessiales</taxon>
        <taxon>Suessiaceae</taxon>
        <taxon>Polarella</taxon>
    </lineage>
</organism>
<evidence type="ECO:0000313" key="9">
    <source>
        <dbReference type="Proteomes" id="UP000654075"/>
    </source>
</evidence>
<keyword evidence="5 7" id="KW-1133">Transmembrane helix</keyword>
<protein>
    <recommendedName>
        <fullName evidence="10">Transmembrane 9 superfamily member</fullName>
    </recommendedName>
</protein>
<keyword evidence="4" id="KW-0732">Signal</keyword>
<dbReference type="Gene3D" id="1.25.40.10">
    <property type="entry name" value="Tetratricopeptide repeat domain"/>
    <property type="match status" value="2"/>
</dbReference>
<name>A0A813FWM8_POLGL</name>
<feature type="transmembrane region" description="Helical" evidence="7">
    <location>
        <begin position="938"/>
        <end position="963"/>
    </location>
</feature>
<dbReference type="InterPro" id="IPR002885">
    <property type="entry name" value="PPR_rpt"/>
</dbReference>